<dbReference type="InterPro" id="IPR013216">
    <property type="entry name" value="Methyltransf_11"/>
</dbReference>
<sequence length="267" mass="29367">MEVSGEVQSINRNAWDKAVDRKSRWTVPVCGAKVAAARRGCWDIVLTPTKPVPRAWFPDFSDAEILCLASGGGQQGPVLAAAGESAGARVSVFDISTRQLAQDRHVAEREGLGLITVEGDMGDLSAFSDGMFDLIVHPCSNLFVPHVRPVWRECARVLKRGGVLMAGFINPVLYMFDQKKIDEGVLEVRHELPYSDLTSISEEDRDSYIRAGEALEFGHTLTDQIGGQLDAGFVITGFFEDRWEGQPPADYTDTYIATRAVKVHDLK</sequence>
<dbReference type="GO" id="GO:0008757">
    <property type="term" value="F:S-adenosylmethionine-dependent methyltransferase activity"/>
    <property type="evidence" value="ECO:0007669"/>
    <property type="project" value="InterPro"/>
</dbReference>
<accession>A0A6B1FXA1</accession>
<keyword evidence="2" id="KW-0808">Transferase</keyword>
<keyword evidence="2" id="KW-0489">Methyltransferase</keyword>
<dbReference type="CDD" id="cd02440">
    <property type="entry name" value="AdoMet_MTases"/>
    <property type="match status" value="1"/>
</dbReference>
<reference evidence="2" key="1">
    <citation type="submission" date="2019-09" db="EMBL/GenBank/DDBJ databases">
        <title>Characterisation of the sponge microbiome using genome-centric metagenomics.</title>
        <authorList>
            <person name="Engelberts J.P."/>
            <person name="Robbins S.J."/>
            <person name="De Goeij J.M."/>
            <person name="Aranda M."/>
            <person name="Bell S.C."/>
            <person name="Webster N.S."/>
        </authorList>
    </citation>
    <scope>NUCLEOTIDE SEQUENCE</scope>
    <source>
        <strain evidence="2">SB0675_bin_29</strain>
    </source>
</reference>
<name>A0A6B1FXA1_9CHLR</name>
<dbReference type="AlphaFoldDB" id="A0A6B1FXA1"/>
<dbReference type="GO" id="GO:0032259">
    <property type="term" value="P:methylation"/>
    <property type="evidence" value="ECO:0007669"/>
    <property type="project" value="UniProtKB-KW"/>
</dbReference>
<dbReference type="EMBL" id="VYDA01000128">
    <property type="protein sequence ID" value="MYH60850.1"/>
    <property type="molecule type" value="Genomic_DNA"/>
</dbReference>
<gene>
    <name evidence="2" type="ORF">F4148_03485</name>
</gene>
<proteinExistence type="predicted"/>
<evidence type="ECO:0000313" key="2">
    <source>
        <dbReference type="EMBL" id="MYH60850.1"/>
    </source>
</evidence>
<feature type="domain" description="Methyltransferase type 11" evidence="1">
    <location>
        <begin position="67"/>
        <end position="165"/>
    </location>
</feature>
<evidence type="ECO:0000259" key="1">
    <source>
        <dbReference type="Pfam" id="PF08241"/>
    </source>
</evidence>
<dbReference type="Pfam" id="PF08241">
    <property type="entry name" value="Methyltransf_11"/>
    <property type="match status" value="1"/>
</dbReference>
<organism evidence="2">
    <name type="scientific">Caldilineaceae bacterium SB0675_bin_29</name>
    <dbReference type="NCBI Taxonomy" id="2605266"/>
    <lineage>
        <taxon>Bacteria</taxon>
        <taxon>Bacillati</taxon>
        <taxon>Chloroflexota</taxon>
        <taxon>Caldilineae</taxon>
        <taxon>Caldilineales</taxon>
        <taxon>Caldilineaceae</taxon>
    </lineage>
</organism>
<dbReference type="InterPro" id="IPR029063">
    <property type="entry name" value="SAM-dependent_MTases_sf"/>
</dbReference>
<dbReference type="SUPFAM" id="SSF53335">
    <property type="entry name" value="S-adenosyl-L-methionine-dependent methyltransferases"/>
    <property type="match status" value="1"/>
</dbReference>
<comment type="caution">
    <text evidence="2">The sequence shown here is derived from an EMBL/GenBank/DDBJ whole genome shotgun (WGS) entry which is preliminary data.</text>
</comment>
<dbReference type="Gene3D" id="3.40.50.150">
    <property type="entry name" value="Vaccinia Virus protein VP39"/>
    <property type="match status" value="1"/>
</dbReference>
<protein>
    <submittedName>
        <fullName evidence="2">Class I SAM-dependent methyltransferase</fullName>
    </submittedName>
</protein>